<feature type="active site" description="Proton donor" evidence="4">
    <location>
        <position position="53"/>
    </location>
</feature>
<gene>
    <name evidence="8" type="ORF">EDD29_8770</name>
</gene>
<dbReference type="Pfam" id="PF00248">
    <property type="entry name" value="Aldo_ket_red"/>
    <property type="match status" value="1"/>
</dbReference>
<dbReference type="OrthoDB" id="9804790at2"/>
<dbReference type="AlphaFoldDB" id="A0A3N1DBY3"/>
<dbReference type="Proteomes" id="UP000272400">
    <property type="component" value="Unassembled WGS sequence"/>
</dbReference>
<keyword evidence="2" id="KW-0521">NADP</keyword>
<dbReference type="PANTHER" id="PTHR43827">
    <property type="entry name" value="2,5-DIKETO-D-GLUCONIC ACID REDUCTASE"/>
    <property type="match status" value="1"/>
</dbReference>
<evidence type="ECO:0000259" key="7">
    <source>
        <dbReference type="Pfam" id="PF00248"/>
    </source>
</evidence>
<keyword evidence="9" id="KW-1185">Reference proteome</keyword>
<keyword evidence="3" id="KW-0560">Oxidoreductase</keyword>
<feature type="binding site" evidence="5">
    <location>
        <position position="111"/>
    </location>
    <ligand>
        <name>substrate</name>
    </ligand>
</feature>
<dbReference type="PROSITE" id="PS00063">
    <property type="entry name" value="ALDOKETO_REDUCTASE_3"/>
    <property type="match status" value="1"/>
</dbReference>
<comment type="caution">
    <text evidence="8">The sequence shown here is derived from an EMBL/GenBank/DDBJ whole genome shotgun (WGS) entry which is preliminary data.</text>
</comment>
<reference evidence="8 9" key="1">
    <citation type="submission" date="2018-11" db="EMBL/GenBank/DDBJ databases">
        <title>Sequencing the genomes of 1000 actinobacteria strains.</title>
        <authorList>
            <person name="Klenk H.-P."/>
        </authorList>
    </citation>
    <scope>NUCLEOTIDE SEQUENCE [LARGE SCALE GENOMIC DNA]</scope>
    <source>
        <strain evidence="8 9">DSM 44254</strain>
    </source>
</reference>
<protein>
    <submittedName>
        <fullName evidence="8">Diketogulonate reductase-like aldo/keto reductase</fullName>
    </submittedName>
</protein>
<evidence type="ECO:0000256" key="3">
    <source>
        <dbReference type="ARBA" id="ARBA00023002"/>
    </source>
</evidence>
<evidence type="ECO:0000256" key="4">
    <source>
        <dbReference type="PIRSR" id="PIRSR000097-1"/>
    </source>
</evidence>
<evidence type="ECO:0000256" key="5">
    <source>
        <dbReference type="PIRSR" id="PIRSR000097-2"/>
    </source>
</evidence>
<dbReference type="GO" id="GO:0016616">
    <property type="term" value="F:oxidoreductase activity, acting on the CH-OH group of donors, NAD or NADP as acceptor"/>
    <property type="evidence" value="ECO:0007669"/>
    <property type="project" value="UniProtKB-ARBA"/>
</dbReference>
<evidence type="ECO:0000256" key="6">
    <source>
        <dbReference type="PIRSR" id="PIRSR000097-3"/>
    </source>
</evidence>
<dbReference type="PIRSF" id="PIRSF000097">
    <property type="entry name" value="AKR"/>
    <property type="match status" value="1"/>
</dbReference>
<evidence type="ECO:0000256" key="1">
    <source>
        <dbReference type="ARBA" id="ARBA00007905"/>
    </source>
</evidence>
<dbReference type="EMBL" id="RJKE01000001">
    <property type="protein sequence ID" value="ROO91027.1"/>
    <property type="molecule type" value="Genomic_DNA"/>
</dbReference>
<comment type="similarity">
    <text evidence="1">Belongs to the aldo/keto reductase family.</text>
</comment>
<feature type="domain" description="NADP-dependent oxidoreductase" evidence="7">
    <location>
        <begin position="19"/>
        <end position="264"/>
    </location>
</feature>
<name>A0A3N1DBY3_9ACTN</name>
<evidence type="ECO:0000313" key="9">
    <source>
        <dbReference type="Proteomes" id="UP000272400"/>
    </source>
</evidence>
<evidence type="ECO:0000313" key="8">
    <source>
        <dbReference type="EMBL" id="ROO91027.1"/>
    </source>
</evidence>
<feature type="site" description="Lowers pKa of active site Tyr" evidence="6">
    <location>
        <position position="78"/>
    </location>
</feature>
<sequence>MDENTLQTVALNNGVTMPRLGFGVWQVGDDEAVTAVGLALDAGYRSIDTASAYGNERGVGRAVRAADLPRDEVFVTTKLWNADHGHDAALKAFDTSLAKLDLEYVDLYLVHWPMPARDDYVDTWRALERIAGEGRARAVGVSNFAVPHLERLAAETGLVPAVNQIELHPYFTQPELRAHHAAHGIATEAWSPLGQGRGLLDDPVLGRIAAAHDRSPAQVVLRWHLQSGNIAIPKSVTPSRIKENHALSDFTLTLEDMDSIDALDRDTRYGPDPLRFNAS</sequence>
<dbReference type="Gene3D" id="3.20.20.100">
    <property type="entry name" value="NADP-dependent oxidoreductase domain"/>
    <property type="match status" value="1"/>
</dbReference>
<dbReference type="PRINTS" id="PR00069">
    <property type="entry name" value="ALDKETRDTASE"/>
</dbReference>
<dbReference type="FunFam" id="3.20.20.100:FF:000002">
    <property type="entry name" value="2,5-diketo-D-gluconic acid reductase A"/>
    <property type="match status" value="1"/>
</dbReference>
<dbReference type="InterPro" id="IPR036812">
    <property type="entry name" value="NAD(P)_OxRdtase_dom_sf"/>
</dbReference>
<organism evidence="8 9">
    <name type="scientific">Actinocorallia herbida</name>
    <dbReference type="NCBI Taxonomy" id="58109"/>
    <lineage>
        <taxon>Bacteria</taxon>
        <taxon>Bacillati</taxon>
        <taxon>Actinomycetota</taxon>
        <taxon>Actinomycetes</taxon>
        <taxon>Streptosporangiales</taxon>
        <taxon>Thermomonosporaceae</taxon>
        <taxon>Actinocorallia</taxon>
    </lineage>
</organism>
<accession>A0A3N1DBY3</accession>
<dbReference type="PROSITE" id="PS00798">
    <property type="entry name" value="ALDOKETO_REDUCTASE_1"/>
    <property type="match status" value="1"/>
</dbReference>
<dbReference type="SUPFAM" id="SSF51430">
    <property type="entry name" value="NAD(P)-linked oxidoreductase"/>
    <property type="match status" value="1"/>
</dbReference>
<dbReference type="InterPro" id="IPR020471">
    <property type="entry name" value="AKR"/>
</dbReference>
<dbReference type="PANTHER" id="PTHR43827:SF3">
    <property type="entry name" value="NADP-DEPENDENT OXIDOREDUCTASE DOMAIN-CONTAINING PROTEIN"/>
    <property type="match status" value="1"/>
</dbReference>
<evidence type="ECO:0000256" key="2">
    <source>
        <dbReference type="ARBA" id="ARBA00022857"/>
    </source>
</evidence>
<dbReference type="InterPro" id="IPR023210">
    <property type="entry name" value="NADP_OxRdtase_dom"/>
</dbReference>
<dbReference type="InterPro" id="IPR018170">
    <property type="entry name" value="Aldo/ket_reductase_CS"/>
</dbReference>
<dbReference type="PROSITE" id="PS00062">
    <property type="entry name" value="ALDOKETO_REDUCTASE_2"/>
    <property type="match status" value="1"/>
</dbReference>
<proteinExistence type="inferred from homology"/>